<dbReference type="PROSITE" id="PS50088">
    <property type="entry name" value="ANK_REPEAT"/>
    <property type="match status" value="3"/>
</dbReference>
<evidence type="ECO:0000313" key="5">
    <source>
        <dbReference type="Proteomes" id="UP000184383"/>
    </source>
</evidence>
<dbReference type="GeneID" id="63747848"/>
<protein>
    <recommendedName>
        <fullName evidence="3">Nephrocystin 3-like N-terminal domain-containing protein</fullName>
    </recommendedName>
</protein>
<organism evidence="4 5">
    <name type="scientific">Aspergillus wentii DTO 134E9</name>
    <dbReference type="NCBI Taxonomy" id="1073089"/>
    <lineage>
        <taxon>Eukaryota</taxon>
        <taxon>Fungi</taxon>
        <taxon>Dikarya</taxon>
        <taxon>Ascomycota</taxon>
        <taxon>Pezizomycotina</taxon>
        <taxon>Eurotiomycetes</taxon>
        <taxon>Eurotiomycetidae</taxon>
        <taxon>Eurotiales</taxon>
        <taxon>Aspergillaceae</taxon>
        <taxon>Aspergillus</taxon>
        <taxon>Aspergillus subgen. Cremei</taxon>
    </lineage>
</organism>
<dbReference type="OrthoDB" id="21416at2759"/>
<proteinExistence type="predicted"/>
<dbReference type="AlphaFoldDB" id="A0A1L9RM15"/>
<gene>
    <name evidence="4" type="ORF">ASPWEDRAFT_183861</name>
</gene>
<keyword evidence="5" id="KW-1185">Reference proteome</keyword>
<sequence>MSSNPVSFRDTSGSDLQVGINHGSILYQKYPDPFDLDEYAFHNDAFDRNYVPHTCDWLRDTHEYQQWAASMQQTAYLWVHGHAGCGKTYLLTRAIQHLSIRSDIHLLYFYIAIDGPKDERSLLLTFLKQLKKQGKLNPIPGKFRVDSKLEDLREYVWSYIQNEATSPVYIIIDGLDEYDREDRTNLISTLIARCKSRRCLFKILISSRNTDDLPRVRQEEGRRTGIYTVQAGRQNTARDIRRFVVSQLDIMYREQPRHPLKCREVILDKLTGNAKGMFLWVSLQMKALRREDPTQLERSVKNLVYPKDMSGYYSNILGEINANSNNGKIARKVLTLLIDVRPISVTTMSEAAAICIAEKDGNNEKKTMDQKKQEKQDMAAMFDQEHEKLRNDPDSIVRMCKDLVVIDQGWNAFRFVHGSVLEFLNTHPDHLTNMAWQETSSSSLLAQMCLSYICLRGSGQPSHKDLRFSNVGSAGKEGTQSFLHLASTCWPHYARACMVDSKTALQIQPLLLNLCENRDIMLHSFRILLSSQHMNFVDDLSQTHIISYLGLFNYLDNLKARSLLESNARDSKGYTPMHWAVHGDHNTAQTIRALIQHGADICAQDNNGHIPLFYASQRGDIESVQLILETQNRKSRSFRKQLGLCVIEASYQSHAAVVRELIKHGADVTVTNHLGTALHATASQGSYDCAEEILKSRRPRSLDVLNGPIGTPLHEAAFYGRASIVKMLLAKGFSIHRKSKQYGSPLQAAASGCFLGRDSTPFKEMFQLLLERGADVNAHGGRFATALHATAFYGHVDLAEMLVEKGADINSKAHLGTPFQAAQVGESQEMMDFLREQGADTTPLAPAEVSKMASILRQNYGHDATPGNRGILRVALDAPVKMLMDSIKRGNEERFDHFVSLYLGGFKTAINVRQMALIRSLASVGEEVFKQTAFLTVDLDYQHSPDRDASQISCCALIIITFLKPLAMASRTANQRLRYTKPKEMISNTESTPRPVQRTSTQDVRRTRFAFKALDRVADVAISILAHAIENKDDEITRLVSIAWTDALYSVQRAAGEDLIRTLLDLRLKELEASLSTNQIETAQMLGRSSVQMLSIAIENRAQYTSFVKLFAHFCSSAFRYIEQLGVSSDRDCLGQMLVATFPWIISSVYEDEDVERYTVVVGELTPHMVRDGYESMLGTLTDKYVNMLRVAFGQRHPDHGAFLVRDPVSFLHDSRCVYVYTFG</sequence>
<dbReference type="Pfam" id="PF12796">
    <property type="entry name" value="Ank_2"/>
    <property type="match status" value="3"/>
</dbReference>
<keyword evidence="2" id="KW-0040">ANK repeat</keyword>
<evidence type="ECO:0000259" key="3">
    <source>
        <dbReference type="Pfam" id="PF24883"/>
    </source>
</evidence>
<dbReference type="VEuPathDB" id="FungiDB:ASPWEDRAFT_183861"/>
<dbReference type="STRING" id="1073089.A0A1L9RM15"/>
<dbReference type="InterPro" id="IPR036770">
    <property type="entry name" value="Ankyrin_rpt-contain_sf"/>
</dbReference>
<dbReference type="InterPro" id="IPR056884">
    <property type="entry name" value="NPHP3-like_N"/>
</dbReference>
<dbReference type="PROSITE" id="PS50297">
    <property type="entry name" value="ANK_REP_REGION"/>
    <property type="match status" value="3"/>
</dbReference>
<feature type="repeat" description="ANK" evidence="2">
    <location>
        <begin position="711"/>
        <end position="740"/>
    </location>
</feature>
<dbReference type="InterPro" id="IPR002110">
    <property type="entry name" value="Ankyrin_rpt"/>
</dbReference>
<dbReference type="SUPFAM" id="SSF52540">
    <property type="entry name" value="P-loop containing nucleoside triphosphate hydrolases"/>
    <property type="match status" value="1"/>
</dbReference>
<dbReference type="Gene3D" id="3.40.50.300">
    <property type="entry name" value="P-loop containing nucleotide triphosphate hydrolases"/>
    <property type="match status" value="1"/>
</dbReference>
<dbReference type="Proteomes" id="UP000184383">
    <property type="component" value="Unassembled WGS sequence"/>
</dbReference>
<dbReference type="Pfam" id="PF24883">
    <property type="entry name" value="NPHP3_N"/>
    <property type="match status" value="1"/>
</dbReference>
<dbReference type="Gene3D" id="1.25.40.20">
    <property type="entry name" value="Ankyrin repeat-containing domain"/>
    <property type="match status" value="2"/>
</dbReference>
<feature type="domain" description="Nephrocystin 3-like N-terminal" evidence="3">
    <location>
        <begin position="54"/>
        <end position="208"/>
    </location>
</feature>
<dbReference type="SUPFAM" id="SSF48403">
    <property type="entry name" value="Ankyrin repeat"/>
    <property type="match status" value="1"/>
</dbReference>
<dbReference type="RefSeq" id="XP_040689534.1">
    <property type="nucleotide sequence ID" value="XM_040832000.1"/>
</dbReference>
<dbReference type="InterPro" id="IPR027417">
    <property type="entry name" value="P-loop_NTPase"/>
</dbReference>
<dbReference type="PANTHER" id="PTHR10039:SF16">
    <property type="entry name" value="GPI INOSITOL-DEACYLASE"/>
    <property type="match status" value="1"/>
</dbReference>
<feature type="repeat" description="ANK" evidence="2">
    <location>
        <begin position="782"/>
        <end position="814"/>
    </location>
</feature>
<evidence type="ECO:0000256" key="2">
    <source>
        <dbReference type="PROSITE-ProRule" id="PRU00023"/>
    </source>
</evidence>
<accession>A0A1L9RM15</accession>
<dbReference type="PANTHER" id="PTHR10039">
    <property type="entry name" value="AMELOGENIN"/>
    <property type="match status" value="1"/>
</dbReference>
<dbReference type="SMART" id="SM00248">
    <property type="entry name" value="ANK"/>
    <property type="match status" value="7"/>
</dbReference>
<evidence type="ECO:0000256" key="1">
    <source>
        <dbReference type="ARBA" id="ARBA00022737"/>
    </source>
</evidence>
<evidence type="ECO:0000313" key="4">
    <source>
        <dbReference type="EMBL" id="OJJ35858.1"/>
    </source>
</evidence>
<name>A0A1L9RM15_ASPWE</name>
<keyword evidence="1" id="KW-0677">Repeat</keyword>
<dbReference type="EMBL" id="KV878212">
    <property type="protein sequence ID" value="OJJ35858.1"/>
    <property type="molecule type" value="Genomic_DNA"/>
</dbReference>
<reference evidence="5" key="1">
    <citation type="journal article" date="2017" name="Genome Biol.">
        <title>Comparative genomics reveals high biological diversity and specific adaptations in the industrially and medically important fungal genus Aspergillus.</title>
        <authorList>
            <person name="de Vries R.P."/>
            <person name="Riley R."/>
            <person name="Wiebenga A."/>
            <person name="Aguilar-Osorio G."/>
            <person name="Amillis S."/>
            <person name="Uchima C.A."/>
            <person name="Anderluh G."/>
            <person name="Asadollahi M."/>
            <person name="Askin M."/>
            <person name="Barry K."/>
            <person name="Battaglia E."/>
            <person name="Bayram O."/>
            <person name="Benocci T."/>
            <person name="Braus-Stromeyer S.A."/>
            <person name="Caldana C."/>
            <person name="Canovas D."/>
            <person name="Cerqueira G.C."/>
            <person name="Chen F."/>
            <person name="Chen W."/>
            <person name="Choi C."/>
            <person name="Clum A."/>
            <person name="Dos Santos R.A."/>
            <person name="Damasio A.R."/>
            <person name="Diallinas G."/>
            <person name="Emri T."/>
            <person name="Fekete E."/>
            <person name="Flipphi M."/>
            <person name="Freyberg S."/>
            <person name="Gallo A."/>
            <person name="Gournas C."/>
            <person name="Habgood R."/>
            <person name="Hainaut M."/>
            <person name="Harispe M.L."/>
            <person name="Henrissat B."/>
            <person name="Hilden K.S."/>
            <person name="Hope R."/>
            <person name="Hossain A."/>
            <person name="Karabika E."/>
            <person name="Karaffa L."/>
            <person name="Karanyi Z."/>
            <person name="Krasevec N."/>
            <person name="Kuo A."/>
            <person name="Kusch H."/>
            <person name="LaButti K."/>
            <person name="Lagendijk E.L."/>
            <person name="Lapidus A."/>
            <person name="Levasseur A."/>
            <person name="Lindquist E."/>
            <person name="Lipzen A."/>
            <person name="Logrieco A.F."/>
            <person name="MacCabe A."/>
            <person name="Maekelae M.R."/>
            <person name="Malavazi I."/>
            <person name="Melin P."/>
            <person name="Meyer V."/>
            <person name="Mielnichuk N."/>
            <person name="Miskei M."/>
            <person name="Molnar A.P."/>
            <person name="Mule G."/>
            <person name="Ngan C.Y."/>
            <person name="Orejas M."/>
            <person name="Orosz E."/>
            <person name="Ouedraogo J.P."/>
            <person name="Overkamp K.M."/>
            <person name="Park H.-S."/>
            <person name="Perrone G."/>
            <person name="Piumi F."/>
            <person name="Punt P.J."/>
            <person name="Ram A.F."/>
            <person name="Ramon A."/>
            <person name="Rauscher S."/>
            <person name="Record E."/>
            <person name="Riano-Pachon D.M."/>
            <person name="Robert V."/>
            <person name="Roehrig J."/>
            <person name="Ruller R."/>
            <person name="Salamov A."/>
            <person name="Salih N.S."/>
            <person name="Samson R.A."/>
            <person name="Sandor E."/>
            <person name="Sanguinetti M."/>
            <person name="Schuetze T."/>
            <person name="Sepcic K."/>
            <person name="Shelest E."/>
            <person name="Sherlock G."/>
            <person name="Sophianopoulou V."/>
            <person name="Squina F.M."/>
            <person name="Sun H."/>
            <person name="Susca A."/>
            <person name="Todd R.B."/>
            <person name="Tsang A."/>
            <person name="Unkles S.E."/>
            <person name="van de Wiele N."/>
            <person name="van Rossen-Uffink D."/>
            <person name="Oliveira J.V."/>
            <person name="Vesth T.C."/>
            <person name="Visser J."/>
            <person name="Yu J.-H."/>
            <person name="Zhou M."/>
            <person name="Andersen M.R."/>
            <person name="Archer D.B."/>
            <person name="Baker S.E."/>
            <person name="Benoit I."/>
            <person name="Brakhage A.A."/>
            <person name="Braus G.H."/>
            <person name="Fischer R."/>
            <person name="Frisvad J.C."/>
            <person name="Goldman G.H."/>
            <person name="Houbraken J."/>
            <person name="Oakley B."/>
            <person name="Pocsi I."/>
            <person name="Scazzocchio C."/>
            <person name="Seiboth B."/>
            <person name="vanKuyk P.A."/>
            <person name="Wortman J."/>
            <person name="Dyer P.S."/>
            <person name="Grigoriev I.V."/>
        </authorList>
    </citation>
    <scope>NUCLEOTIDE SEQUENCE [LARGE SCALE GENOMIC DNA]</scope>
    <source>
        <strain evidence="5">DTO 134E9</strain>
    </source>
</reference>
<feature type="repeat" description="ANK" evidence="2">
    <location>
        <begin position="572"/>
        <end position="606"/>
    </location>
</feature>